<name>S7IB95_VIBFL</name>
<dbReference type="PATRIC" id="fig|1336752.4.peg.650"/>
<protein>
    <recommendedName>
        <fullName evidence="4">Exopolysaccharide biosynthesis protein YbjH</fullName>
    </recommendedName>
</protein>
<organism evidence="2 3">
    <name type="scientific">Vibrio fluvialis PG41</name>
    <dbReference type="NCBI Taxonomy" id="1336752"/>
    <lineage>
        <taxon>Bacteria</taxon>
        <taxon>Pseudomonadati</taxon>
        <taxon>Pseudomonadota</taxon>
        <taxon>Gammaproteobacteria</taxon>
        <taxon>Vibrionales</taxon>
        <taxon>Vibrionaceae</taxon>
        <taxon>Vibrio</taxon>
    </lineage>
</organism>
<dbReference type="AlphaFoldDB" id="S7IB95"/>
<comment type="caution">
    <text evidence="2">The sequence shown here is derived from an EMBL/GenBank/DDBJ whole genome shotgun (WGS) entry which is preliminary data.</text>
</comment>
<dbReference type="InterPro" id="IPR010344">
    <property type="entry name" value="YbjH"/>
</dbReference>
<feature type="signal peptide" evidence="1">
    <location>
        <begin position="1"/>
        <end position="29"/>
    </location>
</feature>
<dbReference type="Proteomes" id="UP000014854">
    <property type="component" value="Unassembled WGS sequence"/>
</dbReference>
<evidence type="ECO:0000256" key="1">
    <source>
        <dbReference type="SAM" id="SignalP"/>
    </source>
</evidence>
<proteinExistence type="predicted"/>
<sequence>MENKVLRSLGKTNFLFAFVGFTLPMTAVAQAVLSSNQSFSGLIFTPNAQVTEAGTLSFTYAQGVPFRSSISELDSLNFNLGLFQGLEASGRIVTKTYNTNLYTDSNGGIRDLSASFKYQIPAFWKDWGYFSGLNLAVGMQDVEGAANNFESNYAVADYTFDFIRTRASLGYGKSDINGGVLNGVFGGLEVEPFDFIQLVAEYDSVDYNAMVKVFTPKGLLPWNTQASLGYVVYSGHEHTDNQNIWQTQLSVPLASDYSTRETQLNNQLSLQDKLTLAQSQAEFSSLTALKQALEQEGFLNIQLGTYNNQLVVALEDRRYNRNQIDGIGVALGLISSHYNVQAGEELGLDNDKFTLVTLRNQLPLLRVDTSAQSYRSFLNKGGDTPELSFSTSDLATVMDDTQWKSKKSRSGFGRTQVILSPGLRYAVATEYGVFDYSLALETNTYTTLWPGAALDIRHLTPISDSDDFDTGLWKESAYESKIDRLQFHQAIKLPLDLTYQFSYGVVYTDYQGFKNDLTWNSPSGRHMLNLDVGSYSHRDNTDKYGRPYADRDVRLAGYTFSYPEWDWQFNVKGGEFWNGDSGYQLTTKHWFGDVNVYASYLETKFDNASSSEKFLTLGISFPLTFWRDMSPGYVQLRGTDEFNFSIQTRVDDSHNNLNNGSGLAVPFQHSLEREYFNRGRYGSDYFGNHTIRLRNAYLRWLDEQ</sequence>
<reference evidence="2 3" key="1">
    <citation type="journal article" date="2013" name="Gut Pathog.">
        <title>Evidence of a new metabolic capacity in an emerging diarrheal pathogen: lessons from the draft genomes of Vibrio fluvialis strains PG41 and I21563.</title>
        <authorList>
            <person name="Khatri I."/>
            <person name="Mahajan S."/>
            <person name="Dureja C."/>
            <person name="Subramanian S."/>
            <person name="Raychaudhuri S."/>
        </authorList>
    </citation>
    <scope>NUCLEOTIDE SEQUENCE [LARGE SCALE GENOMIC DNA]</scope>
    <source>
        <strain evidence="2 3">PG41</strain>
    </source>
</reference>
<keyword evidence="1" id="KW-0732">Signal</keyword>
<feature type="chain" id="PRO_5004553532" description="Exopolysaccharide biosynthesis protein YbjH" evidence="1">
    <location>
        <begin position="30"/>
        <end position="704"/>
    </location>
</feature>
<evidence type="ECO:0008006" key="4">
    <source>
        <dbReference type="Google" id="ProtNLM"/>
    </source>
</evidence>
<dbReference type="RefSeq" id="WP_020328067.1">
    <property type="nucleotide sequence ID" value="NZ_ASXS01000001.1"/>
</dbReference>
<evidence type="ECO:0000313" key="2">
    <source>
        <dbReference type="EMBL" id="EPP25493.1"/>
    </source>
</evidence>
<gene>
    <name evidence="2" type="ORF">L910_0646</name>
</gene>
<evidence type="ECO:0000313" key="3">
    <source>
        <dbReference type="Proteomes" id="UP000014854"/>
    </source>
</evidence>
<dbReference type="Pfam" id="PF06082">
    <property type="entry name" value="YjbH"/>
    <property type="match status" value="2"/>
</dbReference>
<dbReference type="EMBL" id="ASXS01000001">
    <property type="protein sequence ID" value="EPP25493.1"/>
    <property type="molecule type" value="Genomic_DNA"/>
</dbReference>
<accession>S7IB95</accession>